<accession>A0A0G1IEQ0</accession>
<evidence type="ECO:0000313" key="2">
    <source>
        <dbReference type="EMBL" id="KKT57308.1"/>
    </source>
</evidence>
<evidence type="ECO:0000256" key="1">
    <source>
        <dbReference type="SAM" id="Phobius"/>
    </source>
</evidence>
<organism evidence="2 3">
    <name type="scientific">Candidatus Gottesmanbacteria bacterium GW2011_GWA1_44_24b</name>
    <dbReference type="NCBI Taxonomy" id="1618437"/>
    <lineage>
        <taxon>Bacteria</taxon>
        <taxon>Candidatus Gottesmaniibacteriota</taxon>
    </lineage>
</organism>
<comment type="caution">
    <text evidence="2">The sequence shown here is derived from an EMBL/GenBank/DDBJ whole genome shotgun (WGS) entry which is preliminary data.</text>
</comment>
<reference evidence="2 3" key="1">
    <citation type="journal article" date="2015" name="Nature">
        <title>rRNA introns, odd ribosomes, and small enigmatic genomes across a large radiation of phyla.</title>
        <authorList>
            <person name="Brown C.T."/>
            <person name="Hug L.A."/>
            <person name="Thomas B.C."/>
            <person name="Sharon I."/>
            <person name="Castelle C.J."/>
            <person name="Singh A."/>
            <person name="Wilkins M.J."/>
            <person name="Williams K.H."/>
            <person name="Banfield J.F."/>
        </authorList>
    </citation>
    <scope>NUCLEOTIDE SEQUENCE [LARGE SCALE GENOMIC DNA]</scope>
</reference>
<dbReference type="EMBL" id="LCIQ01000069">
    <property type="protein sequence ID" value="KKT57308.1"/>
    <property type="molecule type" value="Genomic_DNA"/>
</dbReference>
<name>A0A0G1IEQ0_9BACT</name>
<keyword evidence="1" id="KW-0472">Membrane</keyword>
<protein>
    <submittedName>
        <fullName evidence="2">Uncharacterized protein</fullName>
    </submittedName>
</protein>
<dbReference type="AlphaFoldDB" id="A0A0G1IEQ0"/>
<keyword evidence="1" id="KW-1133">Transmembrane helix</keyword>
<evidence type="ECO:0000313" key="3">
    <source>
        <dbReference type="Proteomes" id="UP000034521"/>
    </source>
</evidence>
<proteinExistence type="predicted"/>
<feature type="transmembrane region" description="Helical" evidence="1">
    <location>
        <begin position="12"/>
        <end position="30"/>
    </location>
</feature>
<sequence length="92" mass="10280">MKKQTPKKKNIVGILIALVFIGSLVGVGMLKKNRDQMVSAKAKIIPEIIQKLDPSVKLKEVAGLKEESGIFVFEYLTLNLKYRGKNRNLSPI</sequence>
<keyword evidence="1" id="KW-0812">Transmembrane</keyword>
<gene>
    <name evidence="2" type="ORF">UW52_C0069G0010</name>
</gene>
<dbReference type="Proteomes" id="UP000034521">
    <property type="component" value="Unassembled WGS sequence"/>
</dbReference>